<comment type="caution">
    <text evidence="1">The sequence shown here is derived from an EMBL/GenBank/DDBJ whole genome shotgun (WGS) entry which is preliminary data.</text>
</comment>
<proteinExistence type="predicted"/>
<evidence type="ECO:0000313" key="2">
    <source>
        <dbReference type="Proteomes" id="UP000031307"/>
    </source>
</evidence>
<gene>
    <name evidence="1" type="ORF">DB43_AQ00380</name>
</gene>
<dbReference type="Proteomes" id="UP000031307">
    <property type="component" value="Unassembled WGS sequence"/>
</dbReference>
<dbReference type="AlphaFoldDB" id="A0A0C1E470"/>
<dbReference type="RefSeq" id="WP_039378341.1">
    <property type="nucleotide sequence ID" value="NZ_JSAM01000127.1"/>
</dbReference>
<reference evidence="1 2" key="1">
    <citation type="journal article" date="2014" name="Mol. Biol. Evol.">
        <title>Massive expansion of Ubiquitination-related gene families within the Chlamydiae.</title>
        <authorList>
            <person name="Domman D."/>
            <person name="Collingro A."/>
            <person name="Lagkouvardos I."/>
            <person name="Gehre L."/>
            <person name="Weinmaier T."/>
            <person name="Rattei T."/>
            <person name="Subtil A."/>
            <person name="Horn M."/>
        </authorList>
    </citation>
    <scope>NUCLEOTIDE SEQUENCE [LARGE SCALE GENOMIC DNA]</scope>
    <source>
        <strain evidence="1 2">OEW1</strain>
    </source>
</reference>
<accession>A0A0C1E470</accession>
<name>A0A0C1E470_9BACT</name>
<protein>
    <submittedName>
        <fullName evidence="1">Uncharacterized protein</fullName>
    </submittedName>
</protein>
<dbReference type="PATRIC" id="fig|83552.4.peg.2683"/>
<organism evidence="1 2">
    <name type="scientific">Parachlamydia acanthamoebae</name>
    <dbReference type="NCBI Taxonomy" id="83552"/>
    <lineage>
        <taxon>Bacteria</taxon>
        <taxon>Pseudomonadati</taxon>
        <taxon>Chlamydiota</taxon>
        <taxon>Chlamydiia</taxon>
        <taxon>Parachlamydiales</taxon>
        <taxon>Parachlamydiaceae</taxon>
        <taxon>Parachlamydia</taxon>
    </lineage>
</organism>
<dbReference type="EMBL" id="JSAM01000127">
    <property type="protein sequence ID" value="KIA76232.1"/>
    <property type="molecule type" value="Genomic_DNA"/>
</dbReference>
<evidence type="ECO:0000313" key="1">
    <source>
        <dbReference type="EMBL" id="KIA76232.1"/>
    </source>
</evidence>
<sequence length="438" mass="50668">MFPPALGISSGHWFVRQEVHEDKHKEDRCIKLKDELLQILENVGAEVIKEIFARRAEEFSADMFLEHEGADRVLNHRSILEVALEQSRVDLPEETLSFLLNQYVMLAKDTGINLLHIFARNKLSTNMQLLMKKTVQENPEWLQGQNIRGLTPVEMSIHSFPITQDDSAISFMVQECFKKSALSEKERGELLARINELTQSEAVLVRNVGKKLHSKVHSIVDPTYKIKQAIKCLELQKELMTVFARNSFQEIKDLFERRGDEFVVKMESLKDEDHDDRSIMENAMVATEKVLSLEIIEYLIKYYIQASNQTSDLNFLHIILRNCSSSERLREIAKQIVERDPRQLQPLCSFGDCGRVNAVELAVRVSFDENLIKYLIQKYQQAFVLEKDEIKKILKHVDSLSTHRAYDALSNNLRNYIESLLNARALIAFPLFSLDYVI</sequence>